<dbReference type="EMBL" id="CM055103">
    <property type="protein sequence ID" value="KAJ7536161.1"/>
    <property type="molecule type" value="Genomic_DNA"/>
</dbReference>
<accession>A0ACC2C2D3</accession>
<protein>
    <submittedName>
        <fullName evidence="1">Uncharacterized protein</fullName>
    </submittedName>
</protein>
<sequence length="384" mass="44255">MALKFLNKKGWHTGSLRNIENVWKAEQKHEAEQKKLEELRKQIHEEREAEEFRLLQEQAGFAPRQERLDFLYDSGLAVGKPSTDDYLLGKPVEQPKDESTLAKQAAMAPGALFAEEKPRSANDTWRKLHSDPLFLIRQQEQAALARIRNNPVKMEMIRKEVESKKKMKEEKHSLKAEKKECRKKRKRSKTKEQSGSRQTSSPRESSENEGGQVEAHKHGDTVERPFKDRKVHAVSRTNDPERRQVPNYMPSKGDNSSLERANGGYSDMKHASASGSSRDFPFKGRYQPKPLSEEERNARLLEMQADAELHEEQRWKRLQRASAEDAVQEKRDSIRTGRSFIDDTNKSVYGAGKGGSSTVEESIRRRTHYRERHSADGHANAFRR</sequence>
<gene>
    <name evidence="1" type="ORF">O6H91_12G058400</name>
</gene>
<organism evidence="1 2">
    <name type="scientific">Diphasiastrum complanatum</name>
    <name type="common">Issler's clubmoss</name>
    <name type="synonym">Lycopodium complanatum</name>
    <dbReference type="NCBI Taxonomy" id="34168"/>
    <lineage>
        <taxon>Eukaryota</taxon>
        <taxon>Viridiplantae</taxon>
        <taxon>Streptophyta</taxon>
        <taxon>Embryophyta</taxon>
        <taxon>Tracheophyta</taxon>
        <taxon>Lycopodiopsida</taxon>
        <taxon>Lycopodiales</taxon>
        <taxon>Lycopodiaceae</taxon>
        <taxon>Lycopodioideae</taxon>
        <taxon>Diphasiastrum</taxon>
    </lineage>
</organism>
<dbReference type="Proteomes" id="UP001162992">
    <property type="component" value="Chromosome 12"/>
</dbReference>
<evidence type="ECO:0000313" key="1">
    <source>
        <dbReference type="EMBL" id="KAJ7536161.1"/>
    </source>
</evidence>
<name>A0ACC2C2D3_DIPCM</name>
<reference evidence="2" key="1">
    <citation type="journal article" date="2024" name="Proc. Natl. Acad. Sci. U.S.A.">
        <title>Extraordinary preservation of gene collinearity over three hundred million years revealed in homosporous lycophytes.</title>
        <authorList>
            <person name="Li C."/>
            <person name="Wickell D."/>
            <person name="Kuo L.Y."/>
            <person name="Chen X."/>
            <person name="Nie B."/>
            <person name="Liao X."/>
            <person name="Peng D."/>
            <person name="Ji J."/>
            <person name="Jenkins J."/>
            <person name="Williams M."/>
            <person name="Shu S."/>
            <person name="Plott C."/>
            <person name="Barry K."/>
            <person name="Rajasekar S."/>
            <person name="Grimwood J."/>
            <person name="Han X."/>
            <person name="Sun S."/>
            <person name="Hou Z."/>
            <person name="He W."/>
            <person name="Dai G."/>
            <person name="Sun C."/>
            <person name="Schmutz J."/>
            <person name="Leebens-Mack J.H."/>
            <person name="Li F.W."/>
            <person name="Wang L."/>
        </authorList>
    </citation>
    <scope>NUCLEOTIDE SEQUENCE [LARGE SCALE GENOMIC DNA]</scope>
    <source>
        <strain evidence="2">cv. PW_Plant_1</strain>
    </source>
</reference>
<proteinExistence type="predicted"/>
<keyword evidence="2" id="KW-1185">Reference proteome</keyword>
<comment type="caution">
    <text evidence="1">The sequence shown here is derived from an EMBL/GenBank/DDBJ whole genome shotgun (WGS) entry which is preliminary data.</text>
</comment>
<evidence type="ECO:0000313" key="2">
    <source>
        <dbReference type="Proteomes" id="UP001162992"/>
    </source>
</evidence>